<dbReference type="PROSITE" id="PS50893">
    <property type="entry name" value="ABC_TRANSPORTER_2"/>
    <property type="match status" value="1"/>
</dbReference>
<dbReference type="InterPro" id="IPR051782">
    <property type="entry name" value="ABC_Transporter_VariousFunc"/>
</dbReference>
<dbReference type="InterPro" id="IPR027417">
    <property type="entry name" value="P-loop_NTPase"/>
</dbReference>
<dbReference type="GO" id="GO:0022857">
    <property type="term" value="F:transmembrane transporter activity"/>
    <property type="evidence" value="ECO:0007669"/>
    <property type="project" value="InterPro"/>
</dbReference>
<dbReference type="GO" id="GO:0016887">
    <property type="term" value="F:ATP hydrolysis activity"/>
    <property type="evidence" value="ECO:0007669"/>
    <property type="project" value="InterPro"/>
</dbReference>
<dbReference type="PANTHER" id="PTHR42939:SF1">
    <property type="entry name" value="ABC TRANSPORTER ATP-BINDING PROTEIN ALBC-RELATED"/>
    <property type="match status" value="1"/>
</dbReference>
<name>S0EZX4_CHTCT</name>
<proteinExistence type="predicted"/>
<organism evidence="6 7">
    <name type="scientific">Chthonomonas calidirosea (strain DSM 23976 / ICMP 18418 / T49)</name>
    <dbReference type="NCBI Taxonomy" id="1303518"/>
    <lineage>
        <taxon>Bacteria</taxon>
        <taxon>Bacillati</taxon>
        <taxon>Armatimonadota</taxon>
        <taxon>Chthonomonadia</taxon>
        <taxon>Chthonomonadales</taxon>
        <taxon>Chthonomonadaceae</taxon>
        <taxon>Chthonomonas</taxon>
    </lineage>
</organism>
<dbReference type="KEGG" id="ccz:CCALI_02902"/>
<dbReference type="STRING" id="454171.CP488_01186"/>
<dbReference type="InterPro" id="IPR005895">
    <property type="entry name" value="ABC_transptr_haem_export_CcmA"/>
</dbReference>
<protein>
    <submittedName>
        <fullName evidence="6">Heme ABC exporter, ATP-binding protein CcmA</fullName>
        <ecNumber evidence="6">3.6.3.41</ecNumber>
    </submittedName>
</protein>
<accession>S0EZX4</accession>
<dbReference type="PANTHER" id="PTHR42939">
    <property type="entry name" value="ABC TRANSPORTER ATP-BINDING PROTEIN ALBC-RELATED"/>
    <property type="match status" value="1"/>
</dbReference>
<evidence type="ECO:0000256" key="1">
    <source>
        <dbReference type="ARBA" id="ARBA00022448"/>
    </source>
</evidence>
<sequence>MAPIRIVLSNLGHHFGTRSVFEKVHLEVVSGQIGAICGPNGAGKSTLLRIVAGLLTPTQGEARFEIAGYALDALERRTFIGYVAPDLRLYHELTGVENLQFFAELRGTKLSRDHLKQLLARVGLLGRGSDLVANYSSGMRQRLKYALALSNDPPVLLLDEPTANLDSDGVAMVEQIIAEQCQRPQGGLVLIATNEPKEERWAHKLIRIGCLSTP</sequence>
<dbReference type="HOGENOM" id="CLU_000604_1_2_0"/>
<evidence type="ECO:0000256" key="2">
    <source>
        <dbReference type="ARBA" id="ARBA00022741"/>
    </source>
</evidence>
<keyword evidence="4 6" id="KW-0067">ATP-binding</keyword>
<dbReference type="Proteomes" id="UP000014227">
    <property type="component" value="Chromosome I"/>
</dbReference>
<keyword evidence="1" id="KW-0813">Transport</keyword>
<reference evidence="7" key="1">
    <citation type="submission" date="2013-03" db="EMBL/GenBank/DDBJ databases">
        <title>Genome sequence of Chthonomonas calidirosea, the first sequenced genome from the Armatimonadetes phylum (formally candidate division OP10).</title>
        <authorList>
            <person name="Lee K.C.Y."/>
            <person name="Morgan X.C."/>
            <person name="Dunfield P.F."/>
            <person name="Tamas I."/>
            <person name="Houghton K.M."/>
            <person name="Vyssotski M."/>
            <person name="Ryan J.L.J."/>
            <person name="Lagutin K."/>
            <person name="McDonald I.R."/>
            <person name="Stott M.B."/>
        </authorList>
    </citation>
    <scope>NUCLEOTIDE SEQUENCE [LARGE SCALE GENOMIC DNA]</scope>
    <source>
        <strain evidence="7">DSM 23976 / ICMP 18418 / T49</strain>
    </source>
</reference>
<dbReference type="GO" id="GO:0005524">
    <property type="term" value="F:ATP binding"/>
    <property type="evidence" value="ECO:0007669"/>
    <property type="project" value="UniProtKB-KW"/>
</dbReference>
<dbReference type="Pfam" id="PF00005">
    <property type="entry name" value="ABC_tran"/>
    <property type="match status" value="1"/>
</dbReference>
<dbReference type="InParanoid" id="S0EZX4"/>
<dbReference type="Gene3D" id="3.40.50.300">
    <property type="entry name" value="P-loop containing nucleotide triphosphate hydrolases"/>
    <property type="match status" value="1"/>
</dbReference>
<keyword evidence="6" id="KW-0378">Hydrolase</keyword>
<gene>
    <name evidence="6" type="ORF">CCALI_02902</name>
</gene>
<dbReference type="SMART" id="SM00382">
    <property type="entry name" value="AAA"/>
    <property type="match status" value="1"/>
</dbReference>
<dbReference type="InterPro" id="IPR003439">
    <property type="entry name" value="ABC_transporter-like_ATP-bd"/>
</dbReference>
<dbReference type="SUPFAM" id="SSF52540">
    <property type="entry name" value="P-loop containing nucleoside triphosphate hydrolases"/>
    <property type="match status" value="1"/>
</dbReference>
<dbReference type="PATRIC" id="fig|1303518.3.peg.3006"/>
<evidence type="ECO:0000313" key="7">
    <source>
        <dbReference type="Proteomes" id="UP000014227"/>
    </source>
</evidence>
<keyword evidence="7" id="KW-1185">Reference proteome</keyword>
<evidence type="ECO:0000256" key="4">
    <source>
        <dbReference type="ARBA" id="ARBA00022840"/>
    </source>
</evidence>
<keyword evidence="2" id="KW-0547">Nucleotide-binding</keyword>
<keyword evidence="3" id="KW-0201">Cytochrome c-type biogenesis</keyword>
<feature type="domain" description="ABC transporter" evidence="5">
    <location>
        <begin position="6"/>
        <end position="214"/>
    </location>
</feature>
<dbReference type="NCBIfam" id="TIGR01189">
    <property type="entry name" value="ccmA"/>
    <property type="match status" value="1"/>
</dbReference>
<dbReference type="RefSeq" id="WP_016484191.1">
    <property type="nucleotide sequence ID" value="NC_021487.1"/>
</dbReference>
<dbReference type="AlphaFoldDB" id="S0EZX4"/>
<evidence type="ECO:0000256" key="3">
    <source>
        <dbReference type="ARBA" id="ARBA00022748"/>
    </source>
</evidence>
<evidence type="ECO:0000313" key="6">
    <source>
        <dbReference type="EMBL" id="CCW36687.1"/>
    </source>
</evidence>
<dbReference type="eggNOG" id="COG1131">
    <property type="taxonomic scope" value="Bacteria"/>
</dbReference>
<dbReference type="EC" id="3.6.3.41" evidence="6"/>
<dbReference type="InterPro" id="IPR003593">
    <property type="entry name" value="AAA+_ATPase"/>
</dbReference>
<dbReference type="EMBL" id="HF951689">
    <property type="protein sequence ID" value="CCW36687.1"/>
    <property type="molecule type" value="Genomic_DNA"/>
</dbReference>
<evidence type="ECO:0000259" key="5">
    <source>
        <dbReference type="PROSITE" id="PS50893"/>
    </source>
</evidence>
<dbReference type="GO" id="GO:0017004">
    <property type="term" value="P:cytochrome complex assembly"/>
    <property type="evidence" value="ECO:0007669"/>
    <property type="project" value="UniProtKB-KW"/>
</dbReference>